<dbReference type="InterPro" id="IPR006143">
    <property type="entry name" value="RND_pump_MFP"/>
</dbReference>
<dbReference type="GeneID" id="61229629"/>
<comment type="similarity">
    <text evidence="1">Belongs to the membrane fusion protein (MFP) (TC 8.A.1) family.</text>
</comment>
<dbReference type="PANTHER" id="PTHR30469:SF36">
    <property type="entry name" value="BLL3903 PROTEIN"/>
    <property type="match status" value="1"/>
</dbReference>
<dbReference type="SUPFAM" id="SSF111369">
    <property type="entry name" value="HlyD-like secretion proteins"/>
    <property type="match status" value="1"/>
</dbReference>
<dbReference type="PROSITE" id="PS51257">
    <property type="entry name" value="PROKAR_LIPOPROTEIN"/>
    <property type="match status" value="1"/>
</dbReference>
<reference evidence="6 7" key="1">
    <citation type="submission" date="2018-01" db="EMBL/GenBank/DDBJ databases">
        <title>Whole genome sequencing of Histamine producing bacteria.</title>
        <authorList>
            <person name="Butler K."/>
        </authorList>
    </citation>
    <scope>NUCLEOTIDE SEQUENCE [LARGE SCALE GENOMIC DNA]</scope>
    <source>
        <strain evidence="6 7">A2-1</strain>
    </source>
</reference>
<evidence type="ECO:0000313" key="7">
    <source>
        <dbReference type="Proteomes" id="UP000241440"/>
    </source>
</evidence>
<feature type="domain" description="Multidrug resistance protein MdtA-like alpha-helical hairpin" evidence="3">
    <location>
        <begin position="100"/>
        <end position="158"/>
    </location>
</feature>
<gene>
    <name evidence="6" type="ORF">C0W41_11380</name>
</gene>
<dbReference type="PANTHER" id="PTHR30469">
    <property type="entry name" value="MULTIDRUG RESISTANCE PROTEIN MDTA"/>
    <property type="match status" value="1"/>
</dbReference>
<dbReference type="GO" id="GO:1990281">
    <property type="term" value="C:efflux pump complex"/>
    <property type="evidence" value="ECO:0007669"/>
    <property type="project" value="TreeGrafter"/>
</dbReference>
<evidence type="ECO:0000259" key="4">
    <source>
        <dbReference type="Pfam" id="PF25917"/>
    </source>
</evidence>
<dbReference type="Pfam" id="PF25989">
    <property type="entry name" value="YknX_C"/>
    <property type="match status" value="1"/>
</dbReference>
<proteinExistence type="inferred from homology"/>
<comment type="caution">
    <text evidence="6">The sequence shown here is derived from an EMBL/GenBank/DDBJ whole genome shotgun (WGS) entry which is preliminary data.</text>
</comment>
<sequence length="371" mass="41109">MKQKCISLMVFAVVALTVVGCKQESQSDSHSHKHSSKVAQVETQTVSARTLTHQVTGYGVVKSHNSVALKTLETSQITAIYFEAGQTVKKGQVLVQFDPSEAKAKVARDQAQLDAKKQTWLRQKELVNKGVVARSTYDDSESDYKQALAQLEQDKSKLTELAVKAPFDGVISQTDFHVGDVVTVGNTLATLYTPDQLTIEYQLPAAQKDDYKLDQHVTVYSELNPKKYVDGNVSYVSPNISMGLVTLKAQLPDAKQFSPGQNVKIVQYTRELLKQVTIPTSSLITNIQGAQVFIVVNNKARLRDVKVGQYYDGYVQILSGITVGDQLVINGQNYLRTDQKVEVMTAQQPDQMSKKVKHLQHKPLHSQSADK</sequence>
<protein>
    <submittedName>
        <fullName evidence="6">Efflux RND transporter periplasmic adaptor subunit</fullName>
    </submittedName>
</protein>
<evidence type="ECO:0000313" key="6">
    <source>
        <dbReference type="EMBL" id="PSX07374.1"/>
    </source>
</evidence>
<dbReference type="Gene3D" id="2.40.420.20">
    <property type="match status" value="1"/>
</dbReference>
<accession>A0A855SG91</accession>
<dbReference type="InterPro" id="IPR058625">
    <property type="entry name" value="MdtA-like_BSH"/>
</dbReference>
<dbReference type="RefSeq" id="WP_045083431.1">
    <property type="nucleotide sequence ID" value="NZ_JZSX01000013.1"/>
</dbReference>
<feature type="domain" description="Multidrug resistance protein MdtA-like barrel-sandwich hybrid" evidence="4">
    <location>
        <begin position="76"/>
        <end position="190"/>
    </location>
</feature>
<dbReference type="AlphaFoldDB" id="A0A855SG91"/>
<dbReference type="InterPro" id="IPR058637">
    <property type="entry name" value="YknX-like_C"/>
</dbReference>
<dbReference type="InterPro" id="IPR058624">
    <property type="entry name" value="MdtA-like_HH"/>
</dbReference>
<feature type="region of interest" description="Disordered" evidence="2">
    <location>
        <begin position="352"/>
        <end position="371"/>
    </location>
</feature>
<dbReference type="Gene3D" id="2.40.30.170">
    <property type="match status" value="1"/>
</dbReference>
<feature type="domain" description="YknX-like C-terminal permuted SH3-like" evidence="5">
    <location>
        <begin position="276"/>
        <end position="343"/>
    </location>
</feature>
<evidence type="ECO:0000256" key="1">
    <source>
        <dbReference type="ARBA" id="ARBA00009477"/>
    </source>
</evidence>
<dbReference type="Gene3D" id="2.40.50.100">
    <property type="match status" value="1"/>
</dbReference>
<evidence type="ECO:0000259" key="3">
    <source>
        <dbReference type="Pfam" id="PF25876"/>
    </source>
</evidence>
<evidence type="ECO:0000256" key="2">
    <source>
        <dbReference type="SAM" id="MobiDB-lite"/>
    </source>
</evidence>
<feature type="compositionally biased region" description="Basic residues" evidence="2">
    <location>
        <begin position="354"/>
        <end position="364"/>
    </location>
</feature>
<dbReference type="Gene3D" id="1.10.287.470">
    <property type="entry name" value="Helix hairpin bin"/>
    <property type="match status" value="1"/>
</dbReference>
<dbReference type="Pfam" id="PF25876">
    <property type="entry name" value="HH_MFP_RND"/>
    <property type="match status" value="1"/>
</dbReference>
<dbReference type="Proteomes" id="UP000241440">
    <property type="component" value="Unassembled WGS sequence"/>
</dbReference>
<dbReference type="EMBL" id="PYOY01000005">
    <property type="protein sequence ID" value="PSX07374.1"/>
    <property type="molecule type" value="Genomic_DNA"/>
</dbReference>
<evidence type="ECO:0000259" key="5">
    <source>
        <dbReference type="Pfam" id="PF25989"/>
    </source>
</evidence>
<name>A0A855SG91_PHOAN</name>
<organism evidence="6 7">
    <name type="scientific">Photobacterium angustum</name>
    <dbReference type="NCBI Taxonomy" id="661"/>
    <lineage>
        <taxon>Bacteria</taxon>
        <taxon>Pseudomonadati</taxon>
        <taxon>Pseudomonadota</taxon>
        <taxon>Gammaproteobacteria</taxon>
        <taxon>Vibrionales</taxon>
        <taxon>Vibrionaceae</taxon>
        <taxon>Photobacterium</taxon>
    </lineage>
</organism>
<dbReference type="NCBIfam" id="TIGR01730">
    <property type="entry name" value="RND_mfp"/>
    <property type="match status" value="1"/>
</dbReference>
<dbReference type="GO" id="GO:0015562">
    <property type="term" value="F:efflux transmembrane transporter activity"/>
    <property type="evidence" value="ECO:0007669"/>
    <property type="project" value="TreeGrafter"/>
</dbReference>
<dbReference type="Pfam" id="PF25917">
    <property type="entry name" value="BSH_RND"/>
    <property type="match status" value="1"/>
</dbReference>